<dbReference type="InterPro" id="IPR004358">
    <property type="entry name" value="Sig_transdc_His_kin-like_C"/>
</dbReference>
<dbReference type="Pfam" id="PF00512">
    <property type="entry name" value="HisKA"/>
    <property type="match status" value="1"/>
</dbReference>
<dbReference type="CDD" id="cd00082">
    <property type="entry name" value="HisKA"/>
    <property type="match status" value="1"/>
</dbReference>
<dbReference type="Gene3D" id="3.30.565.10">
    <property type="entry name" value="Histidine kinase-like ATPase, C-terminal domain"/>
    <property type="match status" value="1"/>
</dbReference>
<proteinExistence type="predicted"/>
<evidence type="ECO:0000256" key="4">
    <source>
        <dbReference type="ARBA" id="ARBA00022475"/>
    </source>
</evidence>
<evidence type="ECO:0000256" key="6">
    <source>
        <dbReference type="ARBA" id="ARBA00022679"/>
    </source>
</evidence>
<keyword evidence="7" id="KW-0547">Nucleotide-binding</keyword>
<dbReference type="Pfam" id="PF02518">
    <property type="entry name" value="HATPase_c"/>
    <property type="match status" value="1"/>
</dbReference>
<dbReference type="InterPro" id="IPR003661">
    <property type="entry name" value="HisK_dim/P_dom"/>
</dbReference>
<keyword evidence="9 12" id="KW-0067">ATP-binding</keyword>
<dbReference type="InterPro" id="IPR003594">
    <property type="entry name" value="HATPase_dom"/>
</dbReference>
<evidence type="ECO:0000256" key="8">
    <source>
        <dbReference type="ARBA" id="ARBA00022777"/>
    </source>
</evidence>
<dbReference type="SUPFAM" id="SSF47384">
    <property type="entry name" value="Homodimeric domain of signal transducing histidine kinase"/>
    <property type="match status" value="1"/>
</dbReference>
<dbReference type="SMART" id="SM00388">
    <property type="entry name" value="HisKA"/>
    <property type="match status" value="1"/>
</dbReference>
<dbReference type="PRINTS" id="PR00344">
    <property type="entry name" value="BCTRLSENSOR"/>
</dbReference>
<dbReference type="EC" id="2.7.13.3" evidence="3"/>
<dbReference type="InterPro" id="IPR036097">
    <property type="entry name" value="HisK_dim/P_sf"/>
</dbReference>
<dbReference type="PANTHER" id="PTHR44936:SF10">
    <property type="entry name" value="SENSOR PROTEIN RSTB"/>
    <property type="match status" value="1"/>
</dbReference>
<dbReference type="PROSITE" id="PS50109">
    <property type="entry name" value="HIS_KIN"/>
    <property type="match status" value="1"/>
</dbReference>
<dbReference type="InterPro" id="IPR050980">
    <property type="entry name" value="2C_sensor_his_kinase"/>
</dbReference>
<keyword evidence="4" id="KW-1003">Cell membrane</keyword>
<evidence type="ECO:0000256" key="5">
    <source>
        <dbReference type="ARBA" id="ARBA00022553"/>
    </source>
</evidence>
<evidence type="ECO:0000256" key="10">
    <source>
        <dbReference type="SAM" id="Phobius"/>
    </source>
</evidence>
<evidence type="ECO:0000259" key="11">
    <source>
        <dbReference type="PROSITE" id="PS50109"/>
    </source>
</evidence>
<accession>A0ABZ0GQG2</accession>
<dbReference type="Gene3D" id="1.10.287.130">
    <property type="match status" value="1"/>
</dbReference>
<evidence type="ECO:0000313" key="13">
    <source>
        <dbReference type="Proteomes" id="UP001301442"/>
    </source>
</evidence>
<dbReference type="EMBL" id="CP136600">
    <property type="protein sequence ID" value="WOH38026.1"/>
    <property type="molecule type" value="Genomic_DNA"/>
</dbReference>
<evidence type="ECO:0000256" key="7">
    <source>
        <dbReference type="ARBA" id="ARBA00022741"/>
    </source>
</evidence>
<dbReference type="InterPro" id="IPR005467">
    <property type="entry name" value="His_kinase_dom"/>
</dbReference>
<dbReference type="RefSeq" id="WP_348396800.1">
    <property type="nucleotide sequence ID" value="NZ_CP136600.1"/>
</dbReference>
<keyword evidence="13" id="KW-1185">Reference proteome</keyword>
<dbReference type="Proteomes" id="UP001301442">
    <property type="component" value="Chromosome"/>
</dbReference>
<keyword evidence="5" id="KW-0597">Phosphoprotein</keyword>
<dbReference type="SMART" id="SM00387">
    <property type="entry name" value="HATPase_c"/>
    <property type="match status" value="1"/>
</dbReference>
<comment type="subcellular location">
    <subcellularLocation>
        <location evidence="2">Cell membrane</location>
        <topology evidence="2">Multi-pass membrane protein</topology>
    </subcellularLocation>
</comment>
<evidence type="ECO:0000256" key="9">
    <source>
        <dbReference type="ARBA" id="ARBA00022840"/>
    </source>
</evidence>
<dbReference type="InterPro" id="IPR036890">
    <property type="entry name" value="HATPase_C_sf"/>
</dbReference>
<dbReference type="GO" id="GO:0005524">
    <property type="term" value="F:ATP binding"/>
    <property type="evidence" value="ECO:0007669"/>
    <property type="project" value="UniProtKB-KW"/>
</dbReference>
<feature type="domain" description="Histidine kinase" evidence="11">
    <location>
        <begin position="201"/>
        <end position="406"/>
    </location>
</feature>
<evidence type="ECO:0000256" key="3">
    <source>
        <dbReference type="ARBA" id="ARBA00012438"/>
    </source>
</evidence>
<dbReference type="PANTHER" id="PTHR44936">
    <property type="entry name" value="SENSOR PROTEIN CREC"/>
    <property type="match status" value="1"/>
</dbReference>
<keyword evidence="8" id="KW-0418">Kinase</keyword>
<sequence length="406" mass="45945">MKRQFIKLFLLILVSLVFISWLTESFIEREQVRSASIDISSLAGIIGRNSDQSLNLSSGRVIAISKLTWPDDIKDKLSRGEVVSLSNIDNQVFYYWLFAGDNQQVVELGPFALEQDESNLYLSLTVLFYSVFALVLFIWLWPVFSDVRQLIELTNLFSKKRQKIRSSIKSTSVMSPLADSVESMSRQIVRFLSLQRFLASSISHDIRTPLARIGFLLAMTNPENINESKDRIEKELDEIDRLTDDFIELARIEEFHYQLNIQAQNLQPWLVELIEKIQHGTTISINIAVEDEVLIAHDAKFLQRAVQNLLANAVKYAEQQVNVTVCQVEKQLEIRVEDDGTGINPEEQERLTGLYERGKSSKNGGSGYGIGLAFVNVITEWHGGNVTIKKSALLNGACISVFLPNS</sequence>
<name>A0ABZ0GQG2_9GAMM</name>
<protein>
    <recommendedName>
        <fullName evidence="3">histidine kinase</fullName>
        <ecNumber evidence="3">2.7.13.3</ecNumber>
    </recommendedName>
</protein>
<feature type="transmembrane region" description="Helical" evidence="10">
    <location>
        <begin position="120"/>
        <end position="141"/>
    </location>
</feature>
<reference evidence="12 13" key="1">
    <citation type="submission" date="2023-09" db="EMBL/GenBank/DDBJ databases">
        <authorList>
            <person name="Qi X."/>
        </authorList>
    </citation>
    <scope>NUCLEOTIDE SEQUENCE [LARGE SCALE GENOMIC DNA]</scope>
    <source>
        <strain evidence="12 13">S1-1</strain>
    </source>
</reference>
<evidence type="ECO:0000313" key="12">
    <source>
        <dbReference type="EMBL" id="WOH38026.1"/>
    </source>
</evidence>
<evidence type="ECO:0000256" key="2">
    <source>
        <dbReference type="ARBA" id="ARBA00004651"/>
    </source>
</evidence>
<evidence type="ECO:0000256" key="1">
    <source>
        <dbReference type="ARBA" id="ARBA00000085"/>
    </source>
</evidence>
<organism evidence="12 13">
    <name type="scientific">Thalassotalea fonticola</name>
    <dbReference type="NCBI Taxonomy" id="3065649"/>
    <lineage>
        <taxon>Bacteria</taxon>
        <taxon>Pseudomonadati</taxon>
        <taxon>Pseudomonadota</taxon>
        <taxon>Gammaproteobacteria</taxon>
        <taxon>Alteromonadales</taxon>
        <taxon>Colwelliaceae</taxon>
        <taxon>Thalassotalea</taxon>
    </lineage>
</organism>
<keyword evidence="10" id="KW-0812">Transmembrane</keyword>
<dbReference type="SUPFAM" id="SSF55874">
    <property type="entry name" value="ATPase domain of HSP90 chaperone/DNA topoisomerase II/histidine kinase"/>
    <property type="match status" value="1"/>
</dbReference>
<keyword evidence="10" id="KW-1133">Transmembrane helix</keyword>
<keyword evidence="6" id="KW-0808">Transferase</keyword>
<keyword evidence="10" id="KW-0472">Membrane</keyword>
<comment type="catalytic activity">
    <reaction evidence="1">
        <text>ATP + protein L-histidine = ADP + protein N-phospho-L-histidine.</text>
        <dbReference type="EC" id="2.7.13.3"/>
    </reaction>
</comment>
<gene>
    <name evidence="12" type="ORF">RI844_01975</name>
</gene>